<dbReference type="PRINTS" id="PR00969">
    <property type="entry name" value="CHAPERONPILI"/>
</dbReference>
<evidence type="ECO:0000256" key="4">
    <source>
        <dbReference type="ARBA" id="ARBA00022729"/>
    </source>
</evidence>
<dbReference type="FunFam" id="2.60.40.10:FF:000458">
    <property type="entry name" value="Molecular chaperone FimC"/>
    <property type="match status" value="1"/>
</dbReference>
<keyword evidence="4 9" id="KW-0732">Signal</keyword>
<dbReference type="InterPro" id="IPR001829">
    <property type="entry name" value="Pili_assmbl_chaperone_bac"/>
</dbReference>
<comment type="caution">
    <text evidence="12">The sequence shown here is derived from an EMBL/GenBank/DDBJ whole genome shotgun (WGS) entry which is preliminary data.</text>
</comment>
<feature type="chain" id="PRO_5001890960" evidence="9">
    <location>
        <begin position="26"/>
        <end position="249"/>
    </location>
</feature>
<feature type="domain" description="Pili assembly chaperone C-terminal" evidence="11">
    <location>
        <begin position="167"/>
        <end position="231"/>
    </location>
</feature>
<evidence type="ECO:0000256" key="9">
    <source>
        <dbReference type="SAM" id="SignalP"/>
    </source>
</evidence>
<dbReference type="GO" id="GO:0071555">
    <property type="term" value="P:cell wall organization"/>
    <property type="evidence" value="ECO:0007669"/>
    <property type="project" value="InterPro"/>
</dbReference>
<dbReference type="PANTHER" id="PTHR30251:SF5">
    <property type="entry name" value="FIMBRIAL CHAPARONE PROTEIN"/>
    <property type="match status" value="1"/>
</dbReference>
<dbReference type="Gene3D" id="2.60.40.10">
    <property type="entry name" value="Immunoglobulins"/>
    <property type="match status" value="2"/>
</dbReference>
<dbReference type="InterPro" id="IPR036316">
    <property type="entry name" value="Pili_assmbl_chap_C_dom_sf"/>
</dbReference>
<evidence type="ECO:0000256" key="3">
    <source>
        <dbReference type="ARBA" id="ARBA00022558"/>
    </source>
</evidence>
<dbReference type="SUPFAM" id="SSF49584">
    <property type="entry name" value="Periplasmic chaperone C-domain"/>
    <property type="match status" value="1"/>
</dbReference>
<evidence type="ECO:0000259" key="10">
    <source>
        <dbReference type="Pfam" id="PF00345"/>
    </source>
</evidence>
<proteinExistence type="inferred from homology"/>
<evidence type="ECO:0000256" key="8">
    <source>
        <dbReference type="RuleBase" id="RU003918"/>
    </source>
</evidence>
<dbReference type="Proteomes" id="UP000032874">
    <property type="component" value="Unassembled WGS sequence"/>
</dbReference>
<reference evidence="12 13" key="1">
    <citation type="submission" date="2014-08" db="EMBL/GenBank/DDBJ databases">
        <title>Genome sequences of NCPPB Pectobacterium isolates.</title>
        <authorList>
            <person name="Glover R.H."/>
            <person name="Sapp M."/>
            <person name="Elphinstone J."/>
        </authorList>
    </citation>
    <scope>NUCLEOTIDE SEQUENCE [LARGE SCALE GENOMIC DNA]</scope>
    <source>
        <strain evidence="12 13">NCPPB 2795</strain>
    </source>
</reference>
<gene>
    <name evidence="12" type="ORF">KP22_08565</name>
</gene>
<dbReference type="InterPro" id="IPR018046">
    <property type="entry name" value="Pili_assmbl_chaperone_CS"/>
</dbReference>
<evidence type="ECO:0000256" key="6">
    <source>
        <dbReference type="ARBA" id="ARBA00023186"/>
    </source>
</evidence>
<evidence type="ECO:0000256" key="1">
    <source>
        <dbReference type="ARBA" id="ARBA00004418"/>
    </source>
</evidence>
<keyword evidence="5" id="KW-0574">Periplasm</keyword>
<dbReference type="InterPro" id="IPR008962">
    <property type="entry name" value="PapD-like_sf"/>
</dbReference>
<feature type="domain" description="Pili assembly chaperone N-terminal" evidence="10">
    <location>
        <begin position="27"/>
        <end position="144"/>
    </location>
</feature>
<evidence type="ECO:0000313" key="13">
    <source>
        <dbReference type="Proteomes" id="UP000032874"/>
    </source>
</evidence>
<name>A0A093RRX1_9GAMM</name>
<dbReference type="InterPro" id="IPR016148">
    <property type="entry name" value="Pili_assmbl_chaperone_C"/>
</dbReference>
<comment type="similarity">
    <text evidence="2 8">Belongs to the periplasmic pilus chaperone family.</text>
</comment>
<comment type="subcellular location">
    <subcellularLocation>
        <location evidence="1 8">Periplasm</location>
    </subcellularLocation>
</comment>
<dbReference type="AlphaFoldDB" id="A0A093RRX1"/>
<dbReference type="RefSeq" id="WP_039323692.1">
    <property type="nucleotide sequence ID" value="NZ_JAODTE010000006.1"/>
</dbReference>
<keyword evidence="3" id="KW-1029">Fimbrium biogenesis</keyword>
<keyword evidence="6 8" id="KW-0143">Chaperone</keyword>
<dbReference type="InterPro" id="IPR013783">
    <property type="entry name" value="Ig-like_fold"/>
</dbReference>
<sequence length="249" mass="28426">MKHTFYRRAAGFLIGCLFLMPAAYSALNLDRTRVIFNDEEQSATVMLMNQNAENPFLAQSWLTDDRHNKVTTPLMVLPPLQRIEAKGYSLIRLVKTEQISQLPTDRESLFYLNVREIPPKTDKPNVLQIAIQSEIKVFFRPRGVKPAKDEIWQEKLIVRKTGNTFQVENPTPYYITVSGILKQPKATRANPTSLLKGSAFMVAPRSTLSVEVNDGAVNRFYLYYVNDYGGHLELPFTCAQNQCQPVIRK</sequence>
<evidence type="ECO:0000313" key="12">
    <source>
        <dbReference type="EMBL" id="KFX05902.1"/>
    </source>
</evidence>
<dbReference type="InterPro" id="IPR016147">
    <property type="entry name" value="Pili_assmbl_chaperone_N"/>
</dbReference>
<feature type="signal peptide" evidence="9">
    <location>
        <begin position="1"/>
        <end position="25"/>
    </location>
</feature>
<accession>A0A093RRX1</accession>
<organism evidence="12 13">
    <name type="scientific">Pectobacterium betavasculorum</name>
    <dbReference type="NCBI Taxonomy" id="55207"/>
    <lineage>
        <taxon>Bacteria</taxon>
        <taxon>Pseudomonadati</taxon>
        <taxon>Pseudomonadota</taxon>
        <taxon>Gammaproteobacteria</taxon>
        <taxon>Enterobacterales</taxon>
        <taxon>Pectobacteriaceae</taxon>
        <taxon>Pectobacterium</taxon>
    </lineage>
</organism>
<evidence type="ECO:0000256" key="5">
    <source>
        <dbReference type="ARBA" id="ARBA00022764"/>
    </source>
</evidence>
<dbReference type="SUPFAM" id="SSF49354">
    <property type="entry name" value="PapD-like"/>
    <property type="match status" value="1"/>
</dbReference>
<keyword evidence="7" id="KW-0393">Immunoglobulin domain</keyword>
<evidence type="ECO:0000256" key="2">
    <source>
        <dbReference type="ARBA" id="ARBA00007399"/>
    </source>
</evidence>
<dbReference type="EMBL" id="JQHM01000002">
    <property type="protein sequence ID" value="KFX05902.1"/>
    <property type="molecule type" value="Genomic_DNA"/>
</dbReference>
<dbReference type="InterPro" id="IPR050643">
    <property type="entry name" value="Periplasmic_pilus_chap"/>
</dbReference>
<dbReference type="Pfam" id="PF02753">
    <property type="entry name" value="PapD_C"/>
    <property type="match status" value="1"/>
</dbReference>
<dbReference type="STRING" id="55207.KP22_08565"/>
<dbReference type="PANTHER" id="PTHR30251">
    <property type="entry name" value="PILUS ASSEMBLY CHAPERONE"/>
    <property type="match status" value="1"/>
</dbReference>
<dbReference type="PROSITE" id="PS00635">
    <property type="entry name" value="PILI_CHAPERONE"/>
    <property type="match status" value="1"/>
</dbReference>
<dbReference type="GO" id="GO:0030288">
    <property type="term" value="C:outer membrane-bounded periplasmic space"/>
    <property type="evidence" value="ECO:0007669"/>
    <property type="project" value="InterPro"/>
</dbReference>
<dbReference type="eggNOG" id="COG3121">
    <property type="taxonomic scope" value="Bacteria"/>
</dbReference>
<evidence type="ECO:0000259" key="11">
    <source>
        <dbReference type="Pfam" id="PF02753"/>
    </source>
</evidence>
<evidence type="ECO:0000256" key="7">
    <source>
        <dbReference type="ARBA" id="ARBA00023319"/>
    </source>
</evidence>
<protein>
    <submittedName>
        <fullName evidence="12">Molecular chaperone</fullName>
    </submittedName>
</protein>
<dbReference type="Pfam" id="PF00345">
    <property type="entry name" value="PapD_N"/>
    <property type="match status" value="1"/>
</dbReference>